<dbReference type="STRING" id="234267.Acid_6148"/>
<dbReference type="eggNOG" id="COG1921">
    <property type="taxonomic scope" value="Bacteria"/>
</dbReference>
<proteinExistence type="predicted"/>
<dbReference type="InParanoid" id="Q01TE6"/>
<dbReference type="PROSITE" id="PS51318">
    <property type="entry name" value="TAT"/>
    <property type="match status" value="1"/>
</dbReference>
<dbReference type="Gene3D" id="3.40.640.10">
    <property type="entry name" value="Type I PLP-dependent aspartate aminotransferase-like (Major domain)"/>
    <property type="match status" value="1"/>
</dbReference>
<name>Q01TE6_SOLUE</name>
<dbReference type="GO" id="GO:0004125">
    <property type="term" value="F:L-seryl-tRNA(Sec) selenium transferase activity"/>
    <property type="evidence" value="ECO:0007669"/>
    <property type="project" value="TreeGrafter"/>
</dbReference>
<dbReference type="InterPro" id="IPR015424">
    <property type="entry name" value="PyrdxlP-dep_Trfase"/>
</dbReference>
<dbReference type="PANTHER" id="PTHR32328:SF0">
    <property type="entry name" value="L-SERYL-TRNA(SEC) SELENIUM TRANSFERASE"/>
    <property type="match status" value="1"/>
</dbReference>
<sequence length="539" mass="57664">MPNPLWNRLTSRGLSRRALFQRGSVLAAAHALGTGMEQTASADAMQPGNIYRSIGVRPVINARGTFTIITGSTTLPEVKSAMEEASRSFVNMDELMEGVGKRLAELSGAEWGIVTAGCCAAITHFTASTIAGGNPERMQRLPNLSGLKSEVIVPAYSHNVYDHAVRMLGTKLIVVHDRADLEGAFNERTAMVYILAGPGDDGPLGTQAISEVARRKNVPVLVDAAAEILTLKPNVHLQRGASAVAYSGGKCIRGPQAAGLLLGEKSLIQGAWINSAPHHAFGRSVKVGKEEVMGMLAAVEMWVKRDHKAEWKQWEGWLDQIATSVKRVDGVTTQLRQPSADLSNRTPSLVITWDGAKLGITGQEAAKHLLDTDPRIVVAGSSGVRGGNMASSVSVVPYQMTPGDEKVVADRLYATLSKPPKFDTPAQPEGQPTAVAGQWELHMEFVRGSVNHKLVLEQDGGKLMGTHEGEFAAGDLTGTVAGNSVRFQSGYGTEGTRVSYQFTGKLEGDKMSGTVSLGEYGDASWTAERHQYRTGTRRG</sequence>
<evidence type="ECO:0000256" key="1">
    <source>
        <dbReference type="ARBA" id="ARBA00001933"/>
    </source>
</evidence>
<dbReference type="PANTHER" id="PTHR32328">
    <property type="entry name" value="L-SERYL-TRNA(SEC) SELENIUM TRANSFERASE"/>
    <property type="match status" value="1"/>
</dbReference>
<protein>
    <submittedName>
        <fullName evidence="3">Selenocysteine synthase (Seryl-tRNASer selenium transferase)-like protein</fullName>
    </submittedName>
</protein>
<dbReference type="AlphaFoldDB" id="Q01TE6"/>
<keyword evidence="2" id="KW-0663">Pyridoxal phosphate</keyword>
<reference evidence="3" key="1">
    <citation type="submission" date="2006-10" db="EMBL/GenBank/DDBJ databases">
        <title>Complete sequence of Solibacter usitatus Ellin6076.</title>
        <authorList>
            <consortium name="US DOE Joint Genome Institute"/>
            <person name="Copeland A."/>
            <person name="Lucas S."/>
            <person name="Lapidus A."/>
            <person name="Barry K."/>
            <person name="Detter J.C."/>
            <person name="Glavina del Rio T."/>
            <person name="Hammon N."/>
            <person name="Israni S."/>
            <person name="Dalin E."/>
            <person name="Tice H."/>
            <person name="Pitluck S."/>
            <person name="Thompson L.S."/>
            <person name="Brettin T."/>
            <person name="Bruce D."/>
            <person name="Han C."/>
            <person name="Tapia R."/>
            <person name="Gilna P."/>
            <person name="Schmutz J."/>
            <person name="Larimer F."/>
            <person name="Land M."/>
            <person name="Hauser L."/>
            <person name="Kyrpides N."/>
            <person name="Mikhailova N."/>
            <person name="Janssen P.H."/>
            <person name="Kuske C.R."/>
            <person name="Richardson P."/>
        </authorList>
    </citation>
    <scope>NUCLEOTIDE SEQUENCE</scope>
    <source>
        <strain evidence="3">Ellin6076</strain>
    </source>
</reference>
<dbReference type="KEGG" id="sus:Acid_6148"/>
<dbReference type="HOGENOM" id="CLU_040896_1_1_0"/>
<dbReference type="InterPro" id="IPR006311">
    <property type="entry name" value="TAT_signal"/>
</dbReference>
<keyword evidence="3" id="KW-0808">Transferase</keyword>
<dbReference type="SUPFAM" id="SSF53383">
    <property type="entry name" value="PLP-dependent transferases"/>
    <property type="match status" value="1"/>
</dbReference>
<gene>
    <name evidence="3" type="ordered locus">Acid_6148</name>
</gene>
<comment type="cofactor">
    <cofactor evidence="1">
        <name>pyridoxal 5'-phosphate</name>
        <dbReference type="ChEBI" id="CHEBI:597326"/>
    </cofactor>
</comment>
<organism evidence="3">
    <name type="scientific">Solibacter usitatus (strain Ellin6076)</name>
    <dbReference type="NCBI Taxonomy" id="234267"/>
    <lineage>
        <taxon>Bacteria</taxon>
        <taxon>Pseudomonadati</taxon>
        <taxon>Acidobacteriota</taxon>
        <taxon>Terriglobia</taxon>
        <taxon>Bryobacterales</taxon>
        <taxon>Solibacteraceae</taxon>
        <taxon>Candidatus Solibacter</taxon>
    </lineage>
</organism>
<accession>Q01TE6</accession>
<evidence type="ECO:0000313" key="3">
    <source>
        <dbReference type="EMBL" id="ABJ87074.1"/>
    </source>
</evidence>
<dbReference type="EMBL" id="CP000473">
    <property type="protein sequence ID" value="ABJ87074.1"/>
    <property type="molecule type" value="Genomic_DNA"/>
</dbReference>
<dbReference type="InterPro" id="IPR015421">
    <property type="entry name" value="PyrdxlP-dep_Trfase_major"/>
</dbReference>
<evidence type="ECO:0000256" key="2">
    <source>
        <dbReference type="ARBA" id="ARBA00022898"/>
    </source>
</evidence>